<dbReference type="EMBL" id="WEGH01000002">
    <property type="protein sequence ID" value="MQY06152.1"/>
    <property type="molecule type" value="Genomic_DNA"/>
</dbReference>
<reference evidence="1 2" key="1">
    <citation type="submission" date="2019-10" db="EMBL/GenBank/DDBJ databases">
        <title>Actinomadura rubteroloni sp. nov. and Actinomadura macrotermitis sp. nov., isolated from the gut of fungus growing-termite Macrotermes natalensis.</title>
        <authorList>
            <person name="Benndorf R."/>
            <person name="Martin K."/>
            <person name="Kuefner M."/>
            <person name="De Beer W."/>
            <person name="Kaster A.-K."/>
            <person name="Vollmers J."/>
            <person name="Poulsen M."/>
            <person name="Beemelmanns C."/>
        </authorList>
    </citation>
    <scope>NUCLEOTIDE SEQUENCE [LARGE SCALE GENOMIC DNA]</scope>
    <source>
        <strain evidence="1 2">RB68</strain>
    </source>
</reference>
<dbReference type="OrthoDB" id="4308386at2"/>
<protein>
    <submittedName>
        <fullName evidence="1">Uncharacterized protein</fullName>
    </submittedName>
</protein>
<sequence length="343" mass="36309">MDQGFLQHVDATVHAAVTEDQAFGELMPRLMQWSQSVPVPVLNMAMTKMGEGIAAAPPNLGSFLAVIAGAWVEQGATTFGVDGPVLARTFEVAAIAAGFAAAWRGATGGAPPDPERDGPSQRIVDTVAGRVADPVEAMMAWFGMEKYALAAHTMLCRSPELRASVADRADKIRLAGSLAEHTDRWVGVAKLLNVLDGERLLVLDRKSGQGWTVTIGGIGDNFQLHMLLGGALIGRPGGMPGEPVPADIVAYFTDTDVPEPPPVTQSPWRLTDAHGGQIFNEGVPADIPAVNGTRVVVLDPPPYTHSFPAGRHHPMMTGTLTVDGLHLPEDLSGWWPHIAPARG</sequence>
<proteinExistence type="predicted"/>
<keyword evidence="2" id="KW-1185">Reference proteome</keyword>
<dbReference type="Proteomes" id="UP000487268">
    <property type="component" value="Unassembled WGS sequence"/>
</dbReference>
<name>A0A7K0BZ60_9ACTN</name>
<gene>
    <name evidence="1" type="ORF">ACRB68_42330</name>
</gene>
<evidence type="ECO:0000313" key="2">
    <source>
        <dbReference type="Proteomes" id="UP000487268"/>
    </source>
</evidence>
<evidence type="ECO:0000313" key="1">
    <source>
        <dbReference type="EMBL" id="MQY06152.1"/>
    </source>
</evidence>
<accession>A0A7K0BZ60</accession>
<comment type="caution">
    <text evidence="1">The sequence shown here is derived from an EMBL/GenBank/DDBJ whole genome shotgun (WGS) entry which is preliminary data.</text>
</comment>
<dbReference type="RefSeq" id="WP_153534603.1">
    <property type="nucleotide sequence ID" value="NZ_WEGH01000002.1"/>
</dbReference>
<dbReference type="AlphaFoldDB" id="A0A7K0BZ60"/>
<organism evidence="1 2">
    <name type="scientific">Actinomadura macrotermitis</name>
    <dbReference type="NCBI Taxonomy" id="2585200"/>
    <lineage>
        <taxon>Bacteria</taxon>
        <taxon>Bacillati</taxon>
        <taxon>Actinomycetota</taxon>
        <taxon>Actinomycetes</taxon>
        <taxon>Streptosporangiales</taxon>
        <taxon>Thermomonosporaceae</taxon>
        <taxon>Actinomadura</taxon>
    </lineage>
</organism>